<evidence type="ECO:0000256" key="1">
    <source>
        <dbReference type="SAM" id="MobiDB-lite"/>
    </source>
</evidence>
<protein>
    <submittedName>
        <fullName evidence="2">Uncharacterized protein</fullName>
    </submittedName>
</protein>
<reference evidence="2 4" key="1">
    <citation type="journal article" date="2014" name="Nat. Genet.">
        <title>Genome and transcriptome of the porcine whipworm Trichuris suis.</title>
        <authorList>
            <person name="Jex A.R."/>
            <person name="Nejsum P."/>
            <person name="Schwarz E.M."/>
            <person name="Hu L."/>
            <person name="Young N.D."/>
            <person name="Hall R.S."/>
            <person name="Korhonen P.K."/>
            <person name="Liao S."/>
            <person name="Thamsborg S."/>
            <person name="Xia J."/>
            <person name="Xu P."/>
            <person name="Wang S."/>
            <person name="Scheerlinck J.P."/>
            <person name="Hofmann A."/>
            <person name="Sternberg P.W."/>
            <person name="Wang J."/>
            <person name="Gasser R.B."/>
        </authorList>
    </citation>
    <scope>NUCLEOTIDE SEQUENCE [LARGE SCALE GENOMIC DNA]</scope>
    <source>
        <strain evidence="3">DCEP-RM93F</strain>
        <strain evidence="2">DCEP-RM93M</strain>
    </source>
</reference>
<dbReference type="Proteomes" id="UP000030758">
    <property type="component" value="Unassembled WGS sequence"/>
</dbReference>
<dbReference type="EMBL" id="KL367524">
    <property type="protein sequence ID" value="KFD66488.1"/>
    <property type="molecule type" value="Genomic_DNA"/>
</dbReference>
<evidence type="ECO:0000313" key="4">
    <source>
        <dbReference type="Proteomes" id="UP000030764"/>
    </source>
</evidence>
<keyword evidence="4" id="KW-1185">Reference proteome</keyword>
<accession>A0A085M8B1</accession>
<name>A0A085M8B1_9BILA</name>
<evidence type="ECO:0000313" key="3">
    <source>
        <dbReference type="EMBL" id="KFD66488.1"/>
    </source>
</evidence>
<dbReference type="Proteomes" id="UP000030764">
    <property type="component" value="Unassembled WGS sequence"/>
</dbReference>
<organism evidence="2 4">
    <name type="scientific">Trichuris suis</name>
    <name type="common">pig whipworm</name>
    <dbReference type="NCBI Taxonomy" id="68888"/>
    <lineage>
        <taxon>Eukaryota</taxon>
        <taxon>Metazoa</taxon>
        <taxon>Ecdysozoa</taxon>
        <taxon>Nematoda</taxon>
        <taxon>Enoplea</taxon>
        <taxon>Dorylaimia</taxon>
        <taxon>Trichinellida</taxon>
        <taxon>Trichuridae</taxon>
        <taxon>Trichuris</taxon>
    </lineage>
</organism>
<sequence length="64" mass="7321">MVRHDNKFGARRTQSKLKVTGRVQLGKKPCEAFGPEQSSSSGTRKTEQLRQQKELHVNVRLPNF</sequence>
<gene>
    <name evidence="2" type="ORF">M513_05721</name>
    <name evidence="3" type="ORF">M514_05721</name>
</gene>
<feature type="compositionally biased region" description="Basic and acidic residues" evidence="1">
    <location>
        <begin position="44"/>
        <end position="57"/>
    </location>
</feature>
<evidence type="ECO:0000313" key="2">
    <source>
        <dbReference type="EMBL" id="KFD53457.1"/>
    </source>
</evidence>
<feature type="region of interest" description="Disordered" evidence="1">
    <location>
        <begin position="29"/>
        <end position="64"/>
    </location>
</feature>
<dbReference type="AlphaFoldDB" id="A0A085M8B1"/>
<dbReference type="EMBL" id="KL363217">
    <property type="protein sequence ID" value="KFD53457.1"/>
    <property type="molecule type" value="Genomic_DNA"/>
</dbReference>
<proteinExistence type="predicted"/>